<keyword evidence="1" id="KW-0812">Transmembrane</keyword>
<dbReference type="EMBL" id="CP002394">
    <property type="protein sequence ID" value="ADU30097.1"/>
    <property type="molecule type" value="Genomic_DNA"/>
</dbReference>
<dbReference type="AlphaFoldDB" id="E6TYP7"/>
<reference evidence="2" key="1">
    <citation type="submission" date="2010-12" db="EMBL/GenBank/DDBJ databases">
        <title>Complete sequence of Bacillus cellulosilyticus DSM 2522.</title>
        <authorList>
            <consortium name="US DOE Joint Genome Institute"/>
            <person name="Lucas S."/>
            <person name="Copeland A."/>
            <person name="Lapidus A."/>
            <person name="Cheng J.-F."/>
            <person name="Bruce D."/>
            <person name="Goodwin L."/>
            <person name="Pitluck S."/>
            <person name="Chertkov O."/>
            <person name="Detter J.C."/>
            <person name="Han C."/>
            <person name="Tapia R."/>
            <person name="Land M."/>
            <person name="Hauser L."/>
            <person name="Jeffries C."/>
            <person name="Kyrpides N."/>
            <person name="Ivanova N."/>
            <person name="Mikhailova N."/>
            <person name="Brumm P."/>
            <person name="Mead D."/>
            <person name="Woyke T."/>
        </authorList>
    </citation>
    <scope>NUCLEOTIDE SEQUENCE [LARGE SCALE GENOMIC DNA]</scope>
    <source>
        <strain evidence="2">DSM 2522</strain>
    </source>
</reference>
<dbReference type="KEGG" id="bco:Bcell_1835"/>
<dbReference type="STRING" id="649639.Bcell_1835"/>
<sequence>MGEVKEYHEVIIKALIEAKEKEEIAEKKMMKYGSLFLTVLLAGFIYIVIKLTTGEAISSYLSFILADPIILLWIVAVFVAFYFFDARSKKYEKAEKDFDALKEDVIDRSSDIWSSNDLEMKRIAQYHELKNKYNINLYHK</sequence>
<feature type="transmembrane region" description="Helical" evidence="1">
    <location>
        <begin position="29"/>
        <end position="49"/>
    </location>
</feature>
<evidence type="ECO:0000256" key="1">
    <source>
        <dbReference type="SAM" id="Phobius"/>
    </source>
</evidence>
<evidence type="ECO:0000313" key="3">
    <source>
        <dbReference type="Proteomes" id="UP000001401"/>
    </source>
</evidence>
<dbReference type="InterPro" id="IPR020210">
    <property type="entry name" value="Uncharacterised_YpbF_TM"/>
</dbReference>
<name>E6TYP7_EVAC2</name>
<gene>
    <name evidence="2" type="ordered locus">Bcell_1835</name>
</gene>
<evidence type="ECO:0008006" key="4">
    <source>
        <dbReference type="Google" id="ProtNLM"/>
    </source>
</evidence>
<keyword evidence="3" id="KW-1185">Reference proteome</keyword>
<accession>E6TYP7</accession>
<feature type="transmembrane region" description="Helical" evidence="1">
    <location>
        <begin position="61"/>
        <end position="84"/>
    </location>
</feature>
<dbReference type="Pfam" id="PF10864">
    <property type="entry name" value="DUF2663"/>
    <property type="match status" value="1"/>
</dbReference>
<proteinExistence type="predicted"/>
<organism evidence="2 3">
    <name type="scientific">Evansella cellulosilytica (strain ATCC 21833 / DSM 2522 / FERM P-1141 / JCM 9156 / N-4)</name>
    <name type="common">Bacillus cellulosilyticus</name>
    <dbReference type="NCBI Taxonomy" id="649639"/>
    <lineage>
        <taxon>Bacteria</taxon>
        <taxon>Bacillati</taxon>
        <taxon>Bacillota</taxon>
        <taxon>Bacilli</taxon>
        <taxon>Bacillales</taxon>
        <taxon>Bacillaceae</taxon>
        <taxon>Evansella</taxon>
    </lineage>
</organism>
<keyword evidence="1" id="KW-1133">Transmembrane helix</keyword>
<protein>
    <recommendedName>
        <fullName evidence="4">DUF2663 family protein</fullName>
    </recommendedName>
</protein>
<dbReference type="RefSeq" id="WP_013488433.1">
    <property type="nucleotide sequence ID" value="NC_014829.1"/>
</dbReference>
<dbReference type="HOGENOM" id="CLU_144626_0_0_9"/>
<evidence type="ECO:0000313" key="2">
    <source>
        <dbReference type="EMBL" id="ADU30097.1"/>
    </source>
</evidence>
<keyword evidence="1" id="KW-0472">Membrane</keyword>
<dbReference type="Proteomes" id="UP000001401">
    <property type="component" value="Chromosome"/>
</dbReference>
<dbReference type="OrthoDB" id="2929428at2"/>